<dbReference type="Pfam" id="PF04101">
    <property type="entry name" value="Glyco_tran_28_C"/>
    <property type="match status" value="1"/>
</dbReference>
<dbReference type="Proteomes" id="UP000432089">
    <property type="component" value="Unassembled WGS sequence"/>
</dbReference>
<evidence type="ECO:0000313" key="2">
    <source>
        <dbReference type="EMBL" id="KAB0677758.1"/>
    </source>
</evidence>
<dbReference type="Gene3D" id="3.40.50.2000">
    <property type="entry name" value="Glycogen Phosphorylase B"/>
    <property type="match status" value="1"/>
</dbReference>
<dbReference type="PANTHER" id="PTHR21015">
    <property type="entry name" value="UDP-N-ACETYLGLUCOSAMINE--N-ACETYLMURAMYL-(PENTAPEPTIDE) PYROPHOSPHORYL-UNDECAPRENOL N-ACETYLGLUCOSAMINE TRANSFERASE 1"/>
    <property type="match status" value="1"/>
</dbReference>
<proteinExistence type="predicted"/>
<dbReference type="SUPFAM" id="SSF53756">
    <property type="entry name" value="UDP-Glycosyltransferase/glycogen phosphorylase"/>
    <property type="match status" value="1"/>
</dbReference>
<evidence type="ECO:0000259" key="1">
    <source>
        <dbReference type="Pfam" id="PF04101"/>
    </source>
</evidence>
<dbReference type="AlphaFoldDB" id="A0A7V7PM94"/>
<feature type="domain" description="Glycosyl transferase family 28 C-terminal" evidence="1">
    <location>
        <begin position="273"/>
        <end position="378"/>
    </location>
</feature>
<keyword evidence="3" id="KW-1185">Reference proteome</keyword>
<dbReference type="InterPro" id="IPR007235">
    <property type="entry name" value="Glyco_trans_28_C"/>
</dbReference>
<comment type="caution">
    <text evidence="2">The sequence shown here is derived from an EMBL/GenBank/DDBJ whole genome shotgun (WGS) entry which is preliminary data.</text>
</comment>
<name>A0A7V7PM94_9HYPH</name>
<dbReference type="RefSeq" id="WP_150971861.1">
    <property type="nucleotide sequence ID" value="NZ_VZDO01000015.1"/>
</dbReference>
<keyword evidence="2" id="KW-0808">Transferase</keyword>
<reference evidence="2 3" key="1">
    <citation type="submission" date="2019-09" db="EMBL/GenBank/DDBJ databases">
        <title>YIM 132180 draft genome.</title>
        <authorList>
            <person name="Zhang K."/>
        </authorList>
    </citation>
    <scope>NUCLEOTIDE SEQUENCE [LARGE SCALE GENOMIC DNA]</scope>
    <source>
        <strain evidence="2 3">YIM 132180</strain>
    </source>
</reference>
<evidence type="ECO:0000313" key="3">
    <source>
        <dbReference type="Proteomes" id="UP000432089"/>
    </source>
</evidence>
<dbReference type="EMBL" id="VZDO01000015">
    <property type="protein sequence ID" value="KAB0677758.1"/>
    <property type="molecule type" value="Genomic_DNA"/>
</dbReference>
<dbReference type="PANTHER" id="PTHR21015:SF28">
    <property type="entry name" value="SLL1722 PROTEIN"/>
    <property type="match status" value="1"/>
</dbReference>
<gene>
    <name evidence="2" type="ORF">F6X38_17405</name>
</gene>
<dbReference type="GO" id="GO:0016758">
    <property type="term" value="F:hexosyltransferase activity"/>
    <property type="evidence" value="ECO:0007669"/>
    <property type="project" value="InterPro"/>
</dbReference>
<organism evidence="2 3">
    <name type="scientific">Plantimonas leprariae</name>
    <dbReference type="NCBI Taxonomy" id="2615207"/>
    <lineage>
        <taxon>Bacteria</taxon>
        <taxon>Pseudomonadati</taxon>
        <taxon>Pseudomonadota</taxon>
        <taxon>Alphaproteobacteria</taxon>
        <taxon>Hyphomicrobiales</taxon>
        <taxon>Aurantimonadaceae</taxon>
        <taxon>Plantimonas</taxon>
    </lineage>
</organism>
<sequence>MKPKVLFYVQHLLGVGHLKRAAAIAAAMGAQGLDVTVVHGGTRDEGISYPGASVHYLPSATIRGGDFSTLITANGKPADDAWRDARRDELLDLADRLRPAAVLFELFPFGRRQFRFELLPLIEAMRNWTPRPALLSSVRDILVRPVKASRETEAADLILASFDEVLVHGDPAFVPFESSFGEAKRIASKLRYTGYVSSDLSALAGDAAFDPAGEGAGEVVVSAGGGAVGATLLRAALHARPRSRAHSLDWQLIAGPRLAQGEFDALRHLAEDADADEGGRVRVERFRSDFQAVLKRAALSISQGGYNTTIDLLRAGVPAIVVPIGAEEETEQNERASRLASRGFLHVLPEAALAERLAGTIDATLADAPRRRAMPAADFALDGAANTARIVAEWVARAR</sequence>
<accession>A0A7V7PM94</accession>
<protein>
    <submittedName>
        <fullName evidence="2">Glycosyl transferase</fullName>
    </submittedName>
</protein>